<reference evidence="1 2" key="1">
    <citation type="submission" date="2019-11" db="EMBL/GenBank/DDBJ databases">
        <title>Novel Deefgea species.</title>
        <authorList>
            <person name="Han J.-H."/>
        </authorList>
    </citation>
    <scope>NUCLEOTIDE SEQUENCE [LARGE SCALE GENOMIC DNA]</scope>
    <source>
        <strain evidence="1 2">LMG 24817</strain>
    </source>
</reference>
<protein>
    <submittedName>
        <fullName evidence="1">Uncharacterized protein</fullName>
    </submittedName>
</protein>
<organism evidence="1 2">
    <name type="scientific">Deefgea chitinilytica</name>
    <dbReference type="NCBI Taxonomy" id="570276"/>
    <lineage>
        <taxon>Bacteria</taxon>
        <taxon>Pseudomonadati</taxon>
        <taxon>Pseudomonadota</taxon>
        <taxon>Betaproteobacteria</taxon>
        <taxon>Neisseriales</taxon>
        <taxon>Chitinibacteraceae</taxon>
        <taxon>Deefgea</taxon>
    </lineage>
</organism>
<evidence type="ECO:0000313" key="2">
    <source>
        <dbReference type="Proteomes" id="UP001195660"/>
    </source>
</evidence>
<accession>A0ABS2CBR0</accession>
<keyword evidence="2" id="KW-1185">Reference proteome</keyword>
<sequence length="159" mass="17921">MLLDAETSLDDWPVFSGRYLLRAAQVFACMAQAERVSLTHVRQALPFFSATRSSLGRRLRHLFPDYDPWEERASGLDSLLRAAARLTPVPRDEAVRALSRRSCMQKAASLISADTVLQRELHLRAVWSAVAEQVNARLAELDSQQEGQALKSKKRRCVD</sequence>
<dbReference type="Proteomes" id="UP001195660">
    <property type="component" value="Unassembled WGS sequence"/>
</dbReference>
<name>A0ABS2CBR0_9NEIS</name>
<comment type="caution">
    <text evidence="1">The sequence shown here is derived from an EMBL/GenBank/DDBJ whole genome shotgun (WGS) entry which is preliminary data.</text>
</comment>
<dbReference type="RefSeq" id="WP_203570920.1">
    <property type="nucleotide sequence ID" value="NZ_WOFE01000003.1"/>
</dbReference>
<proteinExistence type="predicted"/>
<dbReference type="EMBL" id="WOFE01000003">
    <property type="protein sequence ID" value="MBM5571584.1"/>
    <property type="molecule type" value="Genomic_DNA"/>
</dbReference>
<evidence type="ECO:0000313" key="1">
    <source>
        <dbReference type="EMBL" id="MBM5571584.1"/>
    </source>
</evidence>
<gene>
    <name evidence="1" type="ORF">GM173_08315</name>
</gene>